<evidence type="ECO:0008006" key="6">
    <source>
        <dbReference type="Google" id="ProtNLM"/>
    </source>
</evidence>
<sequence>MAQQILITGGTGFIGRDLCRALLSRDSTLTILSRQSPDAVRAVCGRVAVVNDLNELKNHGGFDAVINLAGEGIAEKRWTEARKRALTESRTGTTGQLVNVMKTWGRAPSVLVSGSAVGYYGDQGDQTVTESTSPVPEFTHQLCRDWENAALDAEPLGVRVCISRTGLVVGRNGGFLQQMIPPFRFGLGGRLGSGRQYMPWVHRSDVVAALLWMINTESAKGAYNMVSPAPVTNQEFTQTLAKVLHRPAFLPAPSMALKLALGEMARLLLTGQRAVPARLEEEGFRFQYRTLEPALREALNY</sequence>
<dbReference type="InterPro" id="IPR001509">
    <property type="entry name" value="Epimerase_deHydtase"/>
</dbReference>
<dbReference type="Pfam" id="PF01370">
    <property type="entry name" value="Epimerase"/>
    <property type="match status" value="1"/>
</dbReference>
<dbReference type="RefSeq" id="WP_183700111.1">
    <property type="nucleotide sequence ID" value="NZ_JACHFE010000002.1"/>
</dbReference>
<feature type="domain" description="NAD-dependent epimerase/dehydratase" evidence="2">
    <location>
        <begin position="5"/>
        <end position="224"/>
    </location>
</feature>
<evidence type="ECO:0000256" key="1">
    <source>
        <dbReference type="ARBA" id="ARBA00009353"/>
    </source>
</evidence>
<dbReference type="InterPro" id="IPR036291">
    <property type="entry name" value="NAD(P)-bd_dom_sf"/>
</dbReference>
<comment type="similarity">
    <text evidence="1">Belongs to the NAD(P)-dependent epimerase/dehydratase family. SDR39U1 subfamily.</text>
</comment>
<proteinExistence type="inferred from homology"/>
<protein>
    <recommendedName>
        <fullName evidence="6">TIGR01777 family protein</fullName>
    </recommendedName>
</protein>
<dbReference type="Pfam" id="PF08338">
    <property type="entry name" value="DUF1731"/>
    <property type="match status" value="1"/>
</dbReference>
<dbReference type="Proteomes" id="UP000591735">
    <property type="component" value="Unassembled WGS sequence"/>
</dbReference>
<name>A0A840U607_9GAMM</name>
<dbReference type="SUPFAM" id="SSF51735">
    <property type="entry name" value="NAD(P)-binding Rossmann-fold domains"/>
    <property type="match status" value="1"/>
</dbReference>
<gene>
    <name evidence="4" type="ORF">HNR38_000844</name>
</gene>
<comment type="caution">
    <text evidence="4">The sequence shown here is derived from an EMBL/GenBank/DDBJ whole genome shotgun (WGS) entry which is preliminary data.</text>
</comment>
<dbReference type="NCBIfam" id="TIGR01777">
    <property type="entry name" value="yfcH"/>
    <property type="match status" value="1"/>
</dbReference>
<feature type="domain" description="DUF1731" evidence="3">
    <location>
        <begin position="252"/>
        <end position="297"/>
    </location>
</feature>
<dbReference type="PANTHER" id="PTHR11092:SF0">
    <property type="entry name" value="EPIMERASE FAMILY PROTEIN SDR39U1"/>
    <property type="match status" value="1"/>
</dbReference>
<evidence type="ECO:0000259" key="2">
    <source>
        <dbReference type="Pfam" id="PF01370"/>
    </source>
</evidence>
<dbReference type="InterPro" id="IPR013549">
    <property type="entry name" value="DUF1731"/>
</dbReference>
<dbReference type="AlphaFoldDB" id="A0A840U607"/>
<evidence type="ECO:0000259" key="3">
    <source>
        <dbReference type="Pfam" id="PF08338"/>
    </source>
</evidence>
<dbReference type="PANTHER" id="PTHR11092">
    <property type="entry name" value="SUGAR NUCLEOTIDE EPIMERASE RELATED"/>
    <property type="match status" value="1"/>
</dbReference>
<keyword evidence="5" id="KW-1185">Reference proteome</keyword>
<reference evidence="4 5" key="1">
    <citation type="submission" date="2020-08" db="EMBL/GenBank/DDBJ databases">
        <title>Genomic Encyclopedia of Type Strains, Phase IV (KMG-IV): sequencing the most valuable type-strain genomes for metagenomic binning, comparative biology and taxonomic classification.</title>
        <authorList>
            <person name="Goeker M."/>
        </authorList>
    </citation>
    <scope>NUCLEOTIDE SEQUENCE [LARGE SCALE GENOMIC DNA]</scope>
    <source>
        <strain evidence="4 5">DSM 22359</strain>
    </source>
</reference>
<organism evidence="4 5">
    <name type="scientific">Marinobacter oulmenensis</name>
    <dbReference type="NCBI Taxonomy" id="643747"/>
    <lineage>
        <taxon>Bacteria</taxon>
        <taxon>Pseudomonadati</taxon>
        <taxon>Pseudomonadota</taxon>
        <taxon>Gammaproteobacteria</taxon>
        <taxon>Pseudomonadales</taxon>
        <taxon>Marinobacteraceae</taxon>
        <taxon>Marinobacter</taxon>
    </lineage>
</organism>
<accession>A0A840U607</accession>
<dbReference type="Gene3D" id="3.40.50.720">
    <property type="entry name" value="NAD(P)-binding Rossmann-like Domain"/>
    <property type="match status" value="1"/>
</dbReference>
<evidence type="ECO:0000313" key="4">
    <source>
        <dbReference type="EMBL" id="MBB5320372.1"/>
    </source>
</evidence>
<dbReference type="InterPro" id="IPR010099">
    <property type="entry name" value="SDR39U1"/>
</dbReference>
<dbReference type="EMBL" id="JACHFE010000002">
    <property type="protein sequence ID" value="MBB5320372.1"/>
    <property type="molecule type" value="Genomic_DNA"/>
</dbReference>
<evidence type="ECO:0000313" key="5">
    <source>
        <dbReference type="Proteomes" id="UP000591735"/>
    </source>
</evidence>